<dbReference type="InterPro" id="IPR024516">
    <property type="entry name" value="Mce_C"/>
</dbReference>
<gene>
    <name evidence="4" type="ORF">GCM10022242_15690</name>
</gene>
<dbReference type="PANTHER" id="PTHR33371">
    <property type="entry name" value="INTERMEMBRANE PHOSPHOLIPID TRANSPORT SYSTEM BINDING PROTEIN MLAD-RELATED"/>
    <property type="match status" value="1"/>
</dbReference>
<feature type="region of interest" description="Disordered" evidence="1">
    <location>
        <begin position="441"/>
        <end position="477"/>
    </location>
</feature>
<name>A0ABP7IBK0_9ACTN</name>
<dbReference type="NCBIfam" id="TIGR00996">
    <property type="entry name" value="Mtu_fam_mce"/>
    <property type="match status" value="1"/>
</dbReference>
<keyword evidence="5" id="KW-1185">Reference proteome</keyword>
<evidence type="ECO:0000313" key="5">
    <source>
        <dbReference type="Proteomes" id="UP001501821"/>
    </source>
</evidence>
<dbReference type="RefSeq" id="WP_344774053.1">
    <property type="nucleotide sequence ID" value="NZ_BAABAH010000004.1"/>
</dbReference>
<evidence type="ECO:0000256" key="1">
    <source>
        <dbReference type="SAM" id="MobiDB-lite"/>
    </source>
</evidence>
<feature type="domain" description="Mce/MlaD" evidence="2">
    <location>
        <begin position="43"/>
        <end position="120"/>
    </location>
</feature>
<dbReference type="InterPro" id="IPR005693">
    <property type="entry name" value="Mce"/>
</dbReference>
<dbReference type="PROSITE" id="PS51257">
    <property type="entry name" value="PROKAR_LIPOPROTEIN"/>
    <property type="match status" value="1"/>
</dbReference>
<dbReference type="InterPro" id="IPR052336">
    <property type="entry name" value="MlaD_Phospholipid_Transporter"/>
</dbReference>
<evidence type="ECO:0000313" key="4">
    <source>
        <dbReference type="EMBL" id="GAA3814379.1"/>
    </source>
</evidence>
<dbReference type="PANTHER" id="PTHR33371:SF15">
    <property type="entry name" value="LIPOPROTEIN LPRN"/>
    <property type="match status" value="1"/>
</dbReference>
<proteinExistence type="predicted"/>
<reference evidence="5" key="1">
    <citation type="journal article" date="2019" name="Int. J. Syst. Evol. Microbiol.">
        <title>The Global Catalogue of Microorganisms (GCM) 10K type strain sequencing project: providing services to taxonomists for standard genome sequencing and annotation.</title>
        <authorList>
            <consortium name="The Broad Institute Genomics Platform"/>
            <consortium name="The Broad Institute Genome Sequencing Center for Infectious Disease"/>
            <person name="Wu L."/>
            <person name="Ma J."/>
        </authorList>
    </citation>
    <scope>NUCLEOTIDE SEQUENCE [LARGE SCALE GENOMIC DNA]</scope>
    <source>
        <strain evidence="5">JCM 16953</strain>
    </source>
</reference>
<dbReference type="EMBL" id="BAABAH010000004">
    <property type="protein sequence ID" value="GAA3814379.1"/>
    <property type="molecule type" value="Genomic_DNA"/>
</dbReference>
<accession>A0ABP7IBK0</accession>
<dbReference type="Proteomes" id="UP001501821">
    <property type="component" value="Unassembled WGS sequence"/>
</dbReference>
<evidence type="ECO:0008006" key="6">
    <source>
        <dbReference type="Google" id="ProtNLM"/>
    </source>
</evidence>
<dbReference type="Pfam" id="PF02470">
    <property type="entry name" value="MlaD"/>
    <property type="match status" value="1"/>
</dbReference>
<comment type="caution">
    <text evidence="4">The sequence shown here is derived from an EMBL/GenBank/DDBJ whole genome shotgun (WGS) entry which is preliminary data.</text>
</comment>
<organism evidence="4 5">
    <name type="scientific">Nocardioides panacisoli</name>
    <dbReference type="NCBI Taxonomy" id="627624"/>
    <lineage>
        <taxon>Bacteria</taxon>
        <taxon>Bacillati</taxon>
        <taxon>Actinomycetota</taxon>
        <taxon>Actinomycetes</taxon>
        <taxon>Propionibacteriales</taxon>
        <taxon>Nocardioidaceae</taxon>
        <taxon>Nocardioides</taxon>
    </lineage>
</organism>
<dbReference type="Pfam" id="PF11887">
    <property type="entry name" value="Mce4_CUP1"/>
    <property type="match status" value="1"/>
</dbReference>
<sequence length="477" mass="50485">MTRPLRRLRLLLALLAGSIVLTGCDFSVYDMPLPGGADVGDNPIHVTVEFQDVLDLVPQSAVKVNDISVGRVSSVELNPKDYTATVDIELRNDTDLPDNAIATIRQTSLLGEKFVSLAPPLTGATGELGDGDTIPLDHTGRNPEVEEVLGALSLVLNGGGVAQLKTITTELNNALGGREDAARSVLTQIKSLMSQLDSHKQDIVDAIDSLNRLSIEVRQQQGSIDQALEELPSALDSIDRQRHDLVRMLDGLNRLSGVGVRVIQATHDSTVTSLQQLQPVLTNLSAAGQSFVKAFNVFYAFPFVDDVVGRDPQVARNLHMGDYVNLSINLDLDINNLGLPDLACIPINMLPDNTSLEHLLDIKGLCAGVTKVLQSCLKTPPDPAACAKLPQYLLNEICDAVHLPLLCGNGGLLGGGGGGGNTSSNPITDLLDQLGLGLGGLGLPRPAPGDDQPRPADYSSGVGLFLSQPLSGEGRGR</sequence>
<dbReference type="InterPro" id="IPR003399">
    <property type="entry name" value="Mce/MlaD"/>
</dbReference>
<protein>
    <recommendedName>
        <fullName evidence="6">MCE family protein</fullName>
    </recommendedName>
</protein>
<evidence type="ECO:0000259" key="3">
    <source>
        <dbReference type="Pfam" id="PF11887"/>
    </source>
</evidence>
<feature type="domain" description="Mammalian cell entry C-terminal" evidence="3">
    <location>
        <begin position="127"/>
        <end position="286"/>
    </location>
</feature>
<evidence type="ECO:0000259" key="2">
    <source>
        <dbReference type="Pfam" id="PF02470"/>
    </source>
</evidence>